<dbReference type="Proteomes" id="UP000008743">
    <property type="component" value="Unassembled WGS sequence"/>
</dbReference>
<protein>
    <submittedName>
        <fullName evidence="1">Uncharacterized protein</fullName>
    </submittedName>
</protein>
<organism evidence="1 2">
    <name type="scientific">Capsaspora owczarzaki (strain ATCC 30864)</name>
    <dbReference type="NCBI Taxonomy" id="595528"/>
    <lineage>
        <taxon>Eukaryota</taxon>
        <taxon>Filasterea</taxon>
        <taxon>Capsaspora</taxon>
    </lineage>
</organism>
<reference evidence="2" key="1">
    <citation type="submission" date="2011-02" db="EMBL/GenBank/DDBJ databases">
        <title>The Genome Sequence of Capsaspora owczarzaki ATCC 30864.</title>
        <authorList>
            <person name="Russ C."/>
            <person name="Cuomo C."/>
            <person name="Burger G."/>
            <person name="Gray M.W."/>
            <person name="Holland P.W.H."/>
            <person name="King N."/>
            <person name="Lang F.B.F."/>
            <person name="Roger A.J."/>
            <person name="Ruiz-Trillo I."/>
            <person name="Young S.K."/>
            <person name="Zeng Q."/>
            <person name="Gargeya S."/>
            <person name="Alvarado L."/>
            <person name="Berlin A."/>
            <person name="Chapman S.B."/>
            <person name="Chen Z."/>
            <person name="Freedman E."/>
            <person name="Gellesch M."/>
            <person name="Goldberg J."/>
            <person name="Griggs A."/>
            <person name="Gujja S."/>
            <person name="Heilman E."/>
            <person name="Heiman D."/>
            <person name="Howarth C."/>
            <person name="Mehta T."/>
            <person name="Neiman D."/>
            <person name="Pearson M."/>
            <person name="Roberts A."/>
            <person name="Saif S."/>
            <person name="Shea T."/>
            <person name="Shenoy N."/>
            <person name="Sisk P."/>
            <person name="Stolte C."/>
            <person name="Sykes S."/>
            <person name="White J."/>
            <person name="Yandava C."/>
            <person name="Haas B."/>
            <person name="Nusbaum C."/>
            <person name="Birren B."/>
        </authorList>
    </citation>
    <scope>NUCLEOTIDE SEQUENCE</scope>
    <source>
        <strain evidence="2">ATCC 30864</strain>
    </source>
</reference>
<gene>
    <name evidence="1" type="ORF">CAOG_000740</name>
</gene>
<dbReference type="InParanoid" id="A0A0D2U1Y8"/>
<accession>A0A0D2U1Y8</accession>
<dbReference type="AlphaFoldDB" id="A0A0D2U1Y8"/>
<evidence type="ECO:0000313" key="2">
    <source>
        <dbReference type="Proteomes" id="UP000008743"/>
    </source>
</evidence>
<evidence type="ECO:0000313" key="1">
    <source>
        <dbReference type="EMBL" id="KJE89226.1"/>
    </source>
</evidence>
<proteinExistence type="predicted"/>
<name>A0A0D2U1Y8_CAPO3</name>
<dbReference type="EMBL" id="KE346360">
    <property type="protein sequence ID" value="KJE89226.1"/>
    <property type="molecule type" value="Genomic_DNA"/>
</dbReference>
<sequence length="285" mass="31735">MQTKKRPTDATIQIRSCSEELSLAGQGADPGSSPIVNQTKPAFSNKHNQAEYTLFGLRTYTYTHTHTMEDIVKTSTDWICNAMTASSVSQSRNENACRDGECAASLAATLDLALLQHALQIVAVVEDGSRAVLWAVVERALRFTTMAESQLFASTVFHPGNRDGSEHAQDWTELVLGSCRARVESATTSSLSGHPPRLALRIARAGAWVDVADHSKVLSSTHQIYAPKPVENPRRRNALTIEFNQLIFRRLLLPQFPKRIQHLHHAPNLVNRGWYILRKSRNQCQ</sequence>
<keyword evidence="2" id="KW-1185">Reference proteome</keyword>